<evidence type="ECO:0000313" key="1">
    <source>
        <dbReference type="EMBL" id="RKX67818.1"/>
    </source>
</evidence>
<accession>A0A660SAK1</accession>
<protein>
    <recommendedName>
        <fullName evidence="3">Glycosyltransferase subfamily 4-like N-terminal domain-containing protein</fullName>
    </recommendedName>
</protein>
<comment type="caution">
    <text evidence="1">The sequence shown here is derived from an EMBL/GenBank/DDBJ whole genome shotgun (WGS) entry which is preliminary data.</text>
</comment>
<gene>
    <name evidence="1" type="ORF">DRP44_01260</name>
</gene>
<evidence type="ECO:0000313" key="2">
    <source>
        <dbReference type="Proteomes" id="UP000282321"/>
    </source>
</evidence>
<organism evidence="1 2">
    <name type="scientific">candidate division TA06 bacterium</name>
    <dbReference type="NCBI Taxonomy" id="2250710"/>
    <lineage>
        <taxon>Bacteria</taxon>
        <taxon>Bacteria division TA06</taxon>
    </lineage>
</organism>
<dbReference type="SUPFAM" id="SSF53756">
    <property type="entry name" value="UDP-Glycosyltransferase/glycogen phosphorylase"/>
    <property type="match status" value="1"/>
</dbReference>
<dbReference type="Proteomes" id="UP000282321">
    <property type="component" value="Unassembled WGS sequence"/>
</dbReference>
<reference evidence="1 2" key="1">
    <citation type="submission" date="2018-06" db="EMBL/GenBank/DDBJ databases">
        <title>Extensive metabolic versatility and redundancy in microbially diverse, dynamic hydrothermal sediments.</title>
        <authorList>
            <person name="Dombrowski N."/>
            <person name="Teske A."/>
            <person name="Baker B.J."/>
        </authorList>
    </citation>
    <scope>NUCLEOTIDE SEQUENCE [LARGE SCALE GENOMIC DNA]</scope>
    <source>
        <strain evidence="1">B35_G9</strain>
    </source>
</reference>
<name>A0A660SAK1_UNCT6</name>
<sequence>MNILLVSDAPLDESEIGYKTQNIAMELLKHEHTVTVISFEYTKNDTHPFNAENIVFNSTQLPFEIPVYEKCNFSNTLYHNLSAENIKILRETLELKLNEITGKYSFDAVVFSHITPFLLLKRIPKIPVLVMAEIDESNIFNEAGIPEYIKIHNSEFTLIYSDEYSLSTLSSLFHKKNPKALIWKSFYNRSIFRYHEENFDEILEKYDFPDGNNIILPPLNFTNKEIARFFDIAELFSIFEYEANFIMLTNDEKSEFKKIPESIRIIHPESRFHLSVLYNNSQCALIPADKPFPTDSVFNLIASGVKVLAKRYDYIEKINLPNLYLTEKTDLLSLTRGLIKMLNGKRFTTEELKTVKQYSFQNNFNEFLNIIEETIHEYRSDN</sequence>
<evidence type="ECO:0008006" key="3">
    <source>
        <dbReference type="Google" id="ProtNLM"/>
    </source>
</evidence>
<proteinExistence type="predicted"/>
<dbReference type="AlphaFoldDB" id="A0A660SAK1"/>
<dbReference type="EMBL" id="QNBC01000009">
    <property type="protein sequence ID" value="RKX67818.1"/>
    <property type="molecule type" value="Genomic_DNA"/>
</dbReference>